<feature type="region of interest" description="Disordered" evidence="4">
    <location>
        <begin position="428"/>
        <end position="525"/>
    </location>
</feature>
<dbReference type="Proteomes" id="UP000823561">
    <property type="component" value="Chromosome 7"/>
</dbReference>
<dbReference type="PANTHER" id="PTHR16181:SF29">
    <property type="entry name" value="PROTEIN FAM83A-RELATED"/>
    <property type="match status" value="1"/>
</dbReference>
<feature type="compositionally biased region" description="Low complexity" evidence="4">
    <location>
        <begin position="608"/>
        <end position="617"/>
    </location>
</feature>
<feature type="compositionally biased region" description="Basic residues" evidence="4">
    <location>
        <begin position="506"/>
        <end position="519"/>
    </location>
</feature>
<dbReference type="PANTHER" id="PTHR16181">
    <property type="entry name" value="PROTEIN FAM83A-RELATED"/>
    <property type="match status" value="1"/>
</dbReference>
<feature type="compositionally biased region" description="Polar residues" evidence="4">
    <location>
        <begin position="924"/>
        <end position="938"/>
    </location>
</feature>
<dbReference type="Gene3D" id="3.30.870.10">
    <property type="entry name" value="Endonuclease Chain A"/>
    <property type="match status" value="1"/>
</dbReference>
<feature type="region of interest" description="Disordered" evidence="4">
    <location>
        <begin position="751"/>
        <end position="966"/>
    </location>
</feature>
<comment type="subcellular location">
    <subcellularLocation>
        <location evidence="1">Cytoplasm</location>
    </subcellularLocation>
</comment>
<dbReference type="EMBL" id="JADWDJ010000007">
    <property type="protein sequence ID" value="KAG5277602.1"/>
    <property type="molecule type" value="Genomic_DNA"/>
</dbReference>
<accession>A0AAV6GVE5</accession>
<evidence type="ECO:0000256" key="3">
    <source>
        <dbReference type="ARBA" id="ARBA00022490"/>
    </source>
</evidence>
<feature type="domain" description="Scaffolding anchor of CK1" evidence="5">
    <location>
        <begin position="15"/>
        <end position="287"/>
    </location>
</feature>
<feature type="compositionally biased region" description="Polar residues" evidence="4">
    <location>
        <begin position="859"/>
        <end position="870"/>
    </location>
</feature>
<feature type="region of interest" description="Disordered" evidence="4">
    <location>
        <begin position="643"/>
        <end position="733"/>
    </location>
</feature>
<comment type="similarity">
    <text evidence="2">Belongs to the FAM83 family.</text>
</comment>
<evidence type="ECO:0000313" key="6">
    <source>
        <dbReference type="EMBL" id="KAG5277602.1"/>
    </source>
</evidence>
<dbReference type="AlphaFoldDB" id="A0AAV6GVE5"/>
<dbReference type="InterPro" id="IPR050944">
    <property type="entry name" value="FAM83"/>
</dbReference>
<feature type="region of interest" description="Disordered" evidence="4">
    <location>
        <begin position="338"/>
        <end position="368"/>
    </location>
</feature>
<feature type="compositionally biased region" description="Basic and acidic residues" evidence="4">
    <location>
        <begin position="435"/>
        <end position="505"/>
    </location>
</feature>
<evidence type="ECO:0000313" key="7">
    <source>
        <dbReference type="Proteomes" id="UP000823561"/>
    </source>
</evidence>
<proteinExistence type="inferred from homology"/>
<organism evidence="6 7">
    <name type="scientific">Alosa alosa</name>
    <name type="common">allis shad</name>
    <dbReference type="NCBI Taxonomy" id="278164"/>
    <lineage>
        <taxon>Eukaryota</taxon>
        <taxon>Metazoa</taxon>
        <taxon>Chordata</taxon>
        <taxon>Craniata</taxon>
        <taxon>Vertebrata</taxon>
        <taxon>Euteleostomi</taxon>
        <taxon>Actinopterygii</taxon>
        <taxon>Neopterygii</taxon>
        <taxon>Teleostei</taxon>
        <taxon>Clupei</taxon>
        <taxon>Clupeiformes</taxon>
        <taxon>Clupeoidei</taxon>
        <taxon>Clupeidae</taxon>
        <taxon>Alosa</taxon>
    </lineage>
</organism>
<comment type="caution">
    <text evidence="6">The sequence shown here is derived from an EMBL/GenBank/DDBJ whole genome shotgun (WGS) entry which is preliminary data.</text>
</comment>
<feature type="compositionally biased region" description="Polar residues" evidence="4">
    <location>
        <begin position="338"/>
        <end position="350"/>
    </location>
</feature>
<dbReference type="SUPFAM" id="SSF56024">
    <property type="entry name" value="Phospholipase D/nuclease"/>
    <property type="match status" value="1"/>
</dbReference>
<evidence type="ECO:0000256" key="4">
    <source>
        <dbReference type="SAM" id="MobiDB-lite"/>
    </source>
</evidence>
<feature type="compositionally biased region" description="Low complexity" evidence="4">
    <location>
        <begin position="871"/>
        <end position="886"/>
    </location>
</feature>
<feature type="compositionally biased region" description="Acidic residues" evidence="4">
    <location>
        <begin position="696"/>
        <end position="707"/>
    </location>
</feature>
<dbReference type="GO" id="GO:0007165">
    <property type="term" value="P:signal transduction"/>
    <property type="evidence" value="ECO:0007669"/>
    <property type="project" value="TreeGrafter"/>
</dbReference>
<feature type="region of interest" description="Disordered" evidence="4">
    <location>
        <begin position="543"/>
        <end position="625"/>
    </location>
</feature>
<gene>
    <name evidence="6" type="ORF">AALO_G00089300</name>
</gene>
<keyword evidence="3" id="KW-0963">Cytoplasm</keyword>
<reference evidence="6" key="1">
    <citation type="submission" date="2020-10" db="EMBL/GenBank/DDBJ databases">
        <title>Chromosome-scale genome assembly of the Allis shad, Alosa alosa.</title>
        <authorList>
            <person name="Margot Z."/>
            <person name="Christophe K."/>
            <person name="Cabau C."/>
            <person name="Louis A."/>
            <person name="Berthelot C."/>
            <person name="Parey E."/>
            <person name="Roest Crollius H."/>
            <person name="Montfort J."/>
            <person name="Robinson-Rechavi M."/>
            <person name="Bucao C."/>
            <person name="Bouchez O."/>
            <person name="Gislard M."/>
            <person name="Lluch J."/>
            <person name="Milhes M."/>
            <person name="Lampietro C."/>
            <person name="Lopez Roques C."/>
            <person name="Donnadieu C."/>
            <person name="Braasch I."/>
            <person name="Desvignes T."/>
            <person name="Postlethwait J."/>
            <person name="Bobe J."/>
            <person name="Guiguen Y."/>
        </authorList>
    </citation>
    <scope>NUCLEOTIDE SEQUENCE</scope>
    <source>
        <strain evidence="6">M-15738</strain>
        <tissue evidence="6">Blood</tissue>
    </source>
</reference>
<dbReference type="Pfam" id="PF07894">
    <property type="entry name" value="SACK1"/>
    <property type="match status" value="1"/>
</dbReference>
<evidence type="ECO:0000256" key="1">
    <source>
        <dbReference type="ARBA" id="ARBA00004496"/>
    </source>
</evidence>
<keyword evidence="7" id="KW-1185">Reference proteome</keyword>
<dbReference type="InterPro" id="IPR012461">
    <property type="entry name" value="SACK1"/>
</dbReference>
<feature type="compositionally biased region" description="Low complexity" evidence="4">
    <location>
        <begin position="846"/>
        <end position="858"/>
    </location>
</feature>
<dbReference type="GO" id="GO:0005737">
    <property type="term" value="C:cytoplasm"/>
    <property type="evidence" value="ECO:0007669"/>
    <property type="project" value="UniProtKB-SubCell"/>
</dbReference>
<evidence type="ECO:0000259" key="5">
    <source>
        <dbReference type="Pfam" id="PF07894"/>
    </source>
</evidence>
<dbReference type="FunFam" id="3.30.870.10:FF:000004">
    <property type="entry name" value="protein FAM83H isoform X2"/>
    <property type="match status" value="1"/>
</dbReference>
<name>A0AAV6GVE5_9TELE</name>
<feature type="compositionally biased region" description="Polar residues" evidence="4">
    <location>
        <begin position="643"/>
        <end position="652"/>
    </location>
</feature>
<protein>
    <recommendedName>
        <fullName evidence="5">Scaffolding anchor of CK1 domain-containing protein</fullName>
    </recommendedName>
</protein>
<feature type="compositionally biased region" description="Polar residues" evidence="4">
    <location>
        <begin position="890"/>
        <end position="914"/>
    </location>
</feature>
<sequence>MALSQVQCLDDNHVNWRVSEAKPEFFYSEDQRLALEALITGGLEAFHEYLKEHELRPFLSESELERLCQRVEAYRPGSEARGEAAGDVGEERALSLQYWPDRSDTSVPELDLGWPDCASYRGVTRVTVYTQPPMEGQVHIKEVVRKTIAQAQKMIAVVMDVFTDVDIFRDLLEAGFRRRVAVYIIIETTAVNQFLDMCERASMHTGHLQYLRVRCTGGAEFYTRSAQKLRGTLAQRFMFVDGDRAISGSYSFTWTASRLDRNLITVMSGQTVEMFDRQFRELYLTSRSVNLSKLPLAEPPEPYSALSVATPTPPPSAAVARKLINPKYALVSADTASRTSSEKASVSQNAMRPVAKRQRASPAPAHTHPGLLGLAKAALIDYLPVWPEPDPPSDVIGFINIRDVSRPAPVHLMRSQLAETSQAIRFSQPLPKPDAQPDAHTQPDTHTHTDTQPDTHAHTQPDTHTHTDTQPDTHTHTDTQPDTHTHAHTQPDTHTHTDTQPDTHTHAHTQPHTHTHTHTPTHNLTHSVTHTHTMTHNLTHSVTHTHTDTHTHTHANTQPNTLSNTHTHADTHSDSQSPTPPALHTERDDTHTPQANTHTHTHTERANTHTPPTHSAAPPTPKPRTLKLLIGQDADVRLVQQANTHTHTSSSEEYGDPLEELDPTHTHSHTHTPPSSHASSRGDDADSTVVMRGEGSDDSAPSEEFYDCDTPGASGCHGNPTGGGYRDNPPHQGLNLMARISQSMLELREPPAQQPFKFSSKSPSREAHGRVGGAKVVIAKPGGFPGPSPRRVIGGASSPRRMIGGARYWQDRLSTGRLASSPSRAPAEPHTHTRHGRSPRRQSLPSAHTHTHTSSSSAQRYQPHTHTHSPSPLRTHTLSRTRTSPRGQVHTHTLAGSPTARYTSSPSSAHTSNPPANPRGTKTALHTSSPSRVQTSNPLGLPPAKPLGTKTKCPGGVAKGNTSRKK</sequence>
<evidence type="ECO:0000256" key="2">
    <source>
        <dbReference type="ARBA" id="ARBA00006937"/>
    </source>
</evidence>
<dbReference type="GO" id="GO:0019901">
    <property type="term" value="F:protein kinase binding"/>
    <property type="evidence" value="ECO:0007669"/>
    <property type="project" value="TreeGrafter"/>
</dbReference>